<dbReference type="PANTHER" id="PTHR43401:SF2">
    <property type="entry name" value="L-THREONINE 3-DEHYDROGENASE"/>
    <property type="match status" value="1"/>
</dbReference>
<dbReference type="CDD" id="cd05188">
    <property type="entry name" value="MDR"/>
    <property type="match status" value="1"/>
</dbReference>
<dbReference type="RefSeq" id="WP_161826013.1">
    <property type="nucleotide sequence ID" value="NZ_WVIC01000028.1"/>
</dbReference>
<dbReference type="AlphaFoldDB" id="A0A8K2A161"/>
<dbReference type="Pfam" id="PF00107">
    <property type="entry name" value="ADH_zinc_N"/>
    <property type="match status" value="1"/>
</dbReference>
<dbReference type="InterPro" id="IPR013154">
    <property type="entry name" value="ADH-like_N"/>
</dbReference>
<evidence type="ECO:0000259" key="3">
    <source>
        <dbReference type="Pfam" id="PF08240"/>
    </source>
</evidence>
<accession>A0A8K2A161</accession>
<name>A0A8K2A161_9CYAN</name>
<feature type="domain" description="Alcohol dehydrogenase-like C-terminal" evidence="2">
    <location>
        <begin position="179"/>
        <end position="305"/>
    </location>
</feature>
<dbReference type="Gene3D" id="3.40.50.720">
    <property type="entry name" value="NAD(P)-binding Rossmann-like Domain"/>
    <property type="match status" value="1"/>
</dbReference>
<dbReference type="Proteomes" id="UP000607397">
    <property type="component" value="Unassembled WGS sequence"/>
</dbReference>
<dbReference type="InterPro" id="IPR036291">
    <property type="entry name" value="NAD(P)-bd_dom_sf"/>
</dbReference>
<evidence type="ECO:0000313" key="4">
    <source>
        <dbReference type="EMBL" id="NCJ07532.1"/>
    </source>
</evidence>
<evidence type="ECO:0000259" key="2">
    <source>
        <dbReference type="Pfam" id="PF00107"/>
    </source>
</evidence>
<evidence type="ECO:0000313" key="5">
    <source>
        <dbReference type="Proteomes" id="UP000607397"/>
    </source>
</evidence>
<dbReference type="EMBL" id="WVIC01000028">
    <property type="protein sequence ID" value="NCJ07532.1"/>
    <property type="molecule type" value="Genomic_DNA"/>
</dbReference>
<keyword evidence="5" id="KW-1185">Reference proteome</keyword>
<comment type="caution">
    <text evidence="4">The sequence shown here is derived from an EMBL/GenBank/DDBJ whole genome shotgun (WGS) entry which is preliminary data.</text>
</comment>
<proteinExistence type="predicted"/>
<dbReference type="GO" id="GO:0016491">
    <property type="term" value="F:oxidoreductase activity"/>
    <property type="evidence" value="ECO:0007669"/>
    <property type="project" value="UniProtKB-KW"/>
</dbReference>
<dbReference type="Pfam" id="PF08240">
    <property type="entry name" value="ADH_N"/>
    <property type="match status" value="1"/>
</dbReference>
<dbReference type="PANTHER" id="PTHR43401">
    <property type="entry name" value="L-THREONINE 3-DEHYDROGENASE"/>
    <property type="match status" value="1"/>
</dbReference>
<organism evidence="4 5">
    <name type="scientific">Petrachloros mirabilis ULC683</name>
    <dbReference type="NCBI Taxonomy" id="2781853"/>
    <lineage>
        <taxon>Bacteria</taxon>
        <taxon>Bacillati</taxon>
        <taxon>Cyanobacteriota</taxon>
        <taxon>Cyanophyceae</taxon>
        <taxon>Synechococcales</taxon>
        <taxon>Petrachlorosaceae</taxon>
        <taxon>Petrachloros</taxon>
        <taxon>Petrachloros mirabilis</taxon>
    </lineage>
</organism>
<sequence>MDHTSVTGLVITAPYKATLQDIKIPCQADWVTVNVDLCGVCTPEQRVFRGARKTYPYWGGHELCGRVAEDRSDTLSPLAPGTPVAIALMPRCGFCEACRRGLDNHCAYLNPKPRTDLPQGPRGFSDRIIVPRYQVFPMPESINLLTGALAEPVACALRSVERGAVQPGETAVVMGSGTMGLLHVILLTLRGVRVLVFDNDVTGLERACAAGADHAGPLNATLTETVSDLTQGWGAQAVFCTRGGSVAIEWAIWSAARNGRVVLYQSLLDADEVRFSANDLHYREVQLVGSIAQSADNFRAAVSILSHHAPRFDSIQRLVFPSTQGEEALGCALSPEFNRVLLAFSQDAANLATG</sequence>
<dbReference type="Gene3D" id="3.90.180.10">
    <property type="entry name" value="Medium-chain alcohol dehydrogenases, catalytic domain"/>
    <property type="match status" value="1"/>
</dbReference>
<dbReference type="SUPFAM" id="SSF50129">
    <property type="entry name" value="GroES-like"/>
    <property type="match status" value="1"/>
</dbReference>
<feature type="domain" description="Alcohol dehydrogenase-like N-terminal" evidence="3">
    <location>
        <begin position="28"/>
        <end position="140"/>
    </location>
</feature>
<dbReference type="InterPro" id="IPR050129">
    <property type="entry name" value="Zn_alcohol_dh"/>
</dbReference>
<dbReference type="SUPFAM" id="SSF51735">
    <property type="entry name" value="NAD(P)-binding Rossmann-fold domains"/>
    <property type="match status" value="1"/>
</dbReference>
<dbReference type="InterPro" id="IPR013149">
    <property type="entry name" value="ADH-like_C"/>
</dbReference>
<gene>
    <name evidence="4" type="ORF">GS597_13640</name>
</gene>
<protein>
    <submittedName>
        <fullName evidence="4">Alcohol dehydrogenase catalytic domain-containing protein</fullName>
    </submittedName>
</protein>
<evidence type="ECO:0000256" key="1">
    <source>
        <dbReference type="ARBA" id="ARBA00023002"/>
    </source>
</evidence>
<keyword evidence="1" id="KW-0560">Oxidoreductase</keyword>
<reference evidence="4" key="1">
    <citation type="submission" date="2019-12" db="EMBL/GenBank/DDBJ databases">
        <title>High-Quality draft genome sequences of three cyanobacteria isolated from the limestone walls of the Old Cathedral of Coimbra.</title>
        <authorList>
            <person name="Tiago I."/>
            <person name="Soares F."/>
            <person name="Portugal A."/>
        </authorList>
    </citation>
    <scope>NUCLEOTIDE SEQUENCE [LARGE SCALE GENOMIC DNA]</scope>
    <source>
        <strain evidence="4">C</strain>
    </source>
</reference>
<dbReference type="InterPro" id="IPR011032">
    <property type="entry name" value="GroES-like_sf"/>
</dbReference>